<dbReference type="EMBL" id="JAIZAY010000020">
    <property type="protein sequence ID" value="KAJ8023050.1"/>
    <property type="molecule type" value="Genomic_DNA"/>
</dbReference>
<accession>A0A9Q0YI93</accession>
<dbReference type="Pfam" id="PF00097">
    <property type="entry name" value="zf-C3HC4"/>
    <property type="match status" value="1"/>
</dbReference>
<evidence type="ECO:0000259" key="6">
    <source>
        <dbReference type="PROSITE" id="PS50089"/>
    </source>
</evidence>
<gene>
    <name evidence="8" type="ORF">HOLleu_38122</name>
</gene>
<sequence length="748" mass="85729">MQLGGTPHELLPGVEKKFTCLVCVLSKQLLTMAHGTAVLNEIEEAFCQCPICLEQYKDPKQLPCLHRYCSKCLHQLLQKSDRIIKCPECRKEFPVPTEGVEGFSSDFYMQNLIEYIELNKSLEKKDTLQICYGCSKETKISAYCDKCNTFLCKDCHNYHASSNLFRDHKAHLININSDTNTQTILTKKLESQKESPRCPIHRENDTQLCCSTCNNMLICITCTYGEHKNHDINDVITFANAERMRLEEDMGPLYKARENLDQVFTNLAEIKKDISSFVTEKSSNLQLEYEKELAEIEVKRRLLKRQGELDEINLKDKLELSCNNLKQKMQEELQKIRDKFENLLTKEKKEAKGKLNNIQQKVLAEDFVLVENSNLLGKRFQEAIMSLEKEKNRRVEEMEKILQHYDGTKKRFENLVATASGILQSQCNWTAAQCIPEIRTAVQPLILDLNKRFPDVNKLSHFNVNLTLQPQVDQILLPDVRGNSWNMNCITSTTNGSIVTSGSASGTSTHITVIDVEGNTIRQKEFSGTKSRTSTWRFCCPMQSSKVATVCWPSEIGIFDTQDSSYFSKNIREITNKWPDYQVVGSVAQDKTRKRIVVIGHKSNIVYVFDYQLKYCRNFTLPRFVHWPRDITVSGGNLIVCDLAGQSTFVINMKGNLVFSFCEMHYAGIPWKPYNVCTDRNDFVWMLFTSGKGDSILVKYNNNGKVFRVVQRLDVSAECLTAYETTEASLILVASYEKGIIFKFENKP</sequence>
<keyword evidence="9" id="KW-1185">Reference proteome</keyword>
<dbReference type="PROSITE" id="PS00518">
    <property type="entry name" value="ZF_RING_1"/>
    <property type="match status" value="1"/>
</dbReference>
<dbReference type="InterPro" id="IPR013083">
    <property type="entry name" value="Znf_RING/FYVE/PHD"/>
</dbReference>
<evidence type="ECO:0000259" key="7">
    <source>
        <dbReference type="PROSITE" id="PS50119"/>
    </source>
</evidence>
<dbReference type="Gene3D" id="3.30.160.60">
    <property type="entry name" value="Classic Zinc Finger"/>
    <property type="match status" value="1"/>
</dbReference>
<dbReference type="PROSITE" id="PS50089">
    <property type="entry name" value="ZF_RING_2"/>
    <property type="match status" value="1"/>
</dbReference>
<dbReference type="SUPFAM" id="SSF57850">
    <property type="entry name" value="RING/U-box"/>
    <property type="match status" value="1"/>
</dbReference>
<name>A0A9Q0YI93_HOLLE</name>
<feature type="coiled-coil region" evidence="5">
    <location>
        <begin position="286"/>
        <end position="361"/>
    </location>
</feature>
<dbReference type="Pfam" id="PF00643">
    <property type="entry name" value="zf-B_box"/>
    <property type="match status" value="1"/>
</dbReference>
<dbReference type="PANTHER" id="PTHR25462">
    <property type="entry name" value="BONUS, ISOFORM C-RELATED"/>
    <property type="match status" value="1"/>
</dbReference>
<feature type="domain" description="B box-type" evidence="7">
    <location>
        <begin position="126"/>
        <end position="173"/>
    </location>
</feature>
<dbReference type="AlphaFoldDB" id="A0A9Q0YI93"/>
<dbReference type="PANTHER" id="PTHR25462:SF296">
    <property type="entry name" value="MEIOTIC P26, ISOFORM F"/>
    <property type="match status" value="1"/>
</dbReference>
<dbReference type="InterPro" id="IPR000315">
    <property type="entry name" value="Znf_B-box"/>
</dbReference>
<evidence type="ECO:0000256" key="3">
    <source>
        <dbReference type="ARBA" id="ARBA00022833"/>
    </source>
</evidence>
<comment type="caution">
    <text evidence="8">The sequence shown here is derived from an EMBL/GenBank/DDBJ whole genome shotgun (WGS) entry which is preliminary data.</text>
</comment>
<dbReference type="SMART" id="SM00336">
    <property type="entry name" value="BBOX"/>
    <property type="match status" value="2"/>
</dbReference>
<evidence type="ECO:0000313" key="8">
    <source>
        <dbReference type="EMBL" id="KAJ8023050.1"/>
    </source>
</evidence>
<keyword evidence="3" id="KW-0862">Zinc</keyword>
<dbReference type="InterPro" id="IPR011042">
    <property type="entry name" value="6-blade_b-propeller_TolB-like"/>
</dbReference>
<dbReference type="SUPFAM" id="SSF57845">
    <property type="entry name" value="B-box zinc-binding domain"/>
    <property type="match status" value="1"/>
</dbReference>
<dbReference type="Proteomes" id="UP001152320">
    <property type="component" value="Chromosome 20"/>
</dbReference>
<dbReference type="SUPFAM" id="SSF101898">
    <property type="entry name" value="NHL repeat"/>
    <property type="match status" value="1"/>
</dbReference>
<keyword evidence="2 4" id="KW-0863">Zinc-finger</keyword>
<feature type="domain" description="RING-type" evidence="6">
    <location>
        <begin position="49"/>
        <end position="90"/>
    </location>
</feature>
<dbReference type="InterPro" id="IPR047153">
    <property type="entry name" value="TRIM45/56/19-like"/>
</dbReference>
<dbReference type="PROSITE" id="PS50119">
    <property type="entry name" value="ZF_BBOX"/>
    <property type="match status" value="1"/>
</dbReference>
<evidence type="ECO:0000256" key="2">
    <source>
        <dbReference type="ARBA" id="ARBA00022771"/>
    </source>
</evidence>
<dbReference type="InterPro" id="IPR017907">
    <property type="entry name" value="Znf_RING_CS"/>
</dbReference>
<dbReference type="OrthoDB" id="6105938at2759"/>
<protein>
    <submittedName>
        <fullName evidence="8">E3 ubiquitin-protein ligase TRIM56</fullName>
    </submittedName>
</protein>
<evidence type="ECO:0000256" key="5">
    <source>
        <dbReference type="SAM" id="Coils"/>
    </source>
</evidence>
<keyword evidence="1" id="KW-0479">Metal-binding</keyword>
<organism evidence="8 9">
    <name type="scientific">Holothuria leucospilota</name>
    <name type="common">Black long sea cucumber</name>
    <name type="synonym">Mertensiothuria leucospilota</name>
    <dbReference type="NCBI Taxonomy" id="206669"/>
    <lineage>
        <taxon>Eukaryota</taxon>
        <taxon>Metazoa</taxon>
        <taxon>Echinodermata</taxon>
        <taxon>Eleutherozoa</taxon>
        <taxon>Echinozoa</taxon>
        <taxon>Holothuroidea</taxon>
        <taxon>Aspidochirotacea</taxon>
        <taxon>Aspidochirotida</taxon>
        <taxon>Holothuriidae</taxon>
        <taxon>Holothuria</taxon>
    </lineage>
</organism>
<dbReference type="InterPro" id="IPR001841">
    <property type="entry name" value="Znf_RING"/>
</dbReference>
<dbReference type="InterPro" id="IPR018957">
    <property type="entry name" value="Znf_C3HC4_RING-type"/>
</dbReference>
<evidence type="ECO:0000313" key="9">
    <source>
        <dbReference type="Proteomes" id="UP001152320"/>
    </source>
</evidence>
<dbReference type="GO" id="GO:0008270">
    <property type="term" value="F:zinc ion binding"/>
    <property type="evidence" value="ECO:0007669"/>
    <property type="project" value="UniProtKB-KW"/>
</dbReference>
<proteinExistence type="predicted"/>
<evidence type="ECO:0000256" key="4">
    <source>
        <dbReference type="PROSITE-ProRule" id="PRU00024"/>
    </source>
</evidence>
<dbReference type="Gene3D" id="2.120.10.30">
    <property type="entry name" value="TolB, C-terminal domain"/>
    <property type="match status" value="1"/>
</dbReference>
<evidence type="ECO:0000256" key="1">
    <source>
        <dbReference type="ARBA" id="ARBA00022723"/>
    </source>
</evidence>
<dbReference type="SMART" id="SM00184">
    <property type="entry name" value="RING"/>
    <property type="match status" value="1"/>
</dbReference>
<dbReference type="Gene3D" id="3.30.40.10">
    <property type="entry name" value="Zinc/RING finger domain, C3HC4 (zinc finger)"/>
    <property type="match status" value="1"/>
</dbReference>
<keyword evidence="5" id="KW-0175">Coiled coil</keyword>
<reference evidence="8" key="1">
    <citation type="submission" date="2021-10" db="EMBL/GenBank/DDBJ databases">
        <title>Tropical sea cucumber genome reveals ecological adaptation and Cuvierian tubules defense mechanism.</title>
        <authorList>
            <person name="Chen T."/>
        </authorList>
    </citation>
    <scope>NUCLEOTIDE SEQUENCE</scope>
    <source>
        <strain evidence="8">Nanhai2018</strain>
        <tissue evidence="8">Muscle</tissue>
    </source>
</reference>